<dbReference type="PIRSF" id="PIRSF016919">
    <property type="entry name" value="HupE_UreJ"/>
    <property type="match status" value="1"/>
</dbReference>
<gene>
    <name evidence="2" type="ordered locus">Metme_1602</name>
</gene>
<feature type="transmembrane region" description="Helical" evidence="1">
    <location>
        <begin position="147"/>
        <end position="167"/>
    </location>
</feature>
<dbReference type="RefSeq" id="WP_013818274.1">
    <property type="nucleotide sequence ID" value="NC_015572.1"/>
</dbReference>
<accession>G0A0T6</accession>
<protein>
    <submittedName>
        <fullName evidence="2">HupE/UreJ protein</fullName>
    </submittedName>
</protein>
<reference evidence="2 3" key="1">
    <citation type="journal article" date="2011" name="J. Bacteriol.">
        <title>Complete Genome Sequence of the Aerobic Marine Methanotroph Methylomonas methanica MC09.</title>
        <authorList>
            <person name="Boden R."/>
            <person name="Cunliffe M."/>
            <person name="Scanlan J."/>
            <person name="Moussard H."/>
            <person name="Kits K.D."/>
            <person name="Klotz M.G."/>
            <person name="Jetten M.S."/>
            <person name="Vuilleumier S."/>
            <person name="Han J."/>
            <person name="Peters L."/>
            <person name="Mikhailova N."/>
            <person name="Teshima H."/>
            <person name="Tapia R."/>
            <person name="Kyrpides N."/>
            <person name="Ivanova N."/>
            <person name="Pagani I."/>
            <person name="Cheng J.F."/>
            <person name="Goodwin L."/>
            <person name="Han C."/>
            <person name="Hauser L."/>
            <person name="Land M.L."/>
            <person name="Lapidus A."/>
            <person name="Lucas S."/>
            <person name="Pitluck S."/>
            <person name="Woyke T."/>
            <person name="Stein L."/>
            <person name="Murrell J.C."/>
        </authorList>
    </citation>
    <scope>NUCLEOTIDE SEQUENCE [LARGE SCALE GENOMIC DNA]</scope>
    <source>
        <strain evidence="2 3">MC09</strain>
    </source>
</reference>
<reference key="2">
    <citation type="submission" date="2011-05" db="EMBL/GenBank/DDBJ databases">
        <title>Complete genome sequence of the aerobic marine methanotroph Methylomonas methanica MC09.</title>
        <authorList>
            <person name="Boden R."/>
            <person name="Cunliffe M."/>
            <person name="Scanlan J."/>
            <person name="Moussard H."/>
            <person name="Kits K.D."/>
            <person name="Klotz M."/>
            <person name="Jetten M."/>
            <person name="Vuilleumier S."/>
            <person name="Han J."/>
            <person name="Peters L."/>
            <person name="Mikhailova N."/>
            <person name="Teshima H."/>
            <person name="Tapia R."/>
            <person name="Kyrpides N."/>
            <person name="Ivanova N."/>
            <person name="Pagani I."/>
            <person name="Cheng J.-F."/>
            <person name="Goodwin L."/>
            <person name="Han C."/>
            <person name="Hauser L."/>
            <person name="Land M."/>
            <person name="Lapidus A."/>
            <person name="Lucas S."/>
            <person name="Pitluck S."/>
            <person name="Woyke T."/>
            <person name="Stein L.Y."/>
            <person name="Murrell C."/>
        </authorList>
    </citation>
    <scope>NUCLEOTIDE SEQUENCE</scope>
    <source>
        <strain>MC09</strain>
    </source>
</reference>
<keyword evidence="3" id="KW-1185">Reference proteome</keyword>
<keyword evidence="1" id="KW-1133">Transmembrane helix</keyword>
<dbReference type="OrthoDB" id="9808192at2"/>
<dbReference type="InterPro" id="IPR007038">
    <property type="entry name" value="HupE_UreJ"/>
</dbReference>
<name>G0A0T6_METMM</name>
<dbReference type="AlphaFoldDB" id="G0A0T6"/>
<dbReference type="KEGG" id="mmt:Metme_1602"/>
<dbReference type="eggNOG" id="COG2370">
    <property type="taxonomic scope" value="Bacteria"/>
</dbReference>
<dbReference type="HOGENOM" id="CLU_088877_0_1_6"/>
<evidence type="ECO:0000313" key="3">
    <source>
        <dbReference type="Proteomes" id="UP000008888"/>
    </source>
</evidence>
<evidence type="ECO:0000256" key="1">
    <source>
        <dbReference type="SAM" id="Phobius"/>
    </source>
</evidence>
<proteinExistence type="predicted"/>
<dbReference type="EMBL" id="CP002738">
    <property type="protein sequence ID" value="AEG00021.1"/>
    <property type="molecule type" value="Genomic_DNA"/>
</dbReference>
<evidence type="ECO:0000313" key="2">
    <source>
        <dbReference type="EMBL" id="AEG00021.1"/>
    </source>
</evidence>
<dbReference type="STRING" id="857087.Metme_1602"/>
<keyword evidence="1" id="KW-0812">Transmembrane</keyword>
<dbReference type="Pfam" id="PF04955">
    <property type="entry name" value="HupE_UreJ"/>
    <property type="match status" value="1"/>
</dbReference>
<reference evidence="3" key="3">
    <citation type="submission" date="2011-05" db="EMBL/GenBank/DDBJ databases">
        <title>Complete sequence of Methylomonas methanica MC09.</title>
        <authorList>
            <consortium name="US DOE Joint Genome Institute"/>
            <person name="Lucas S."/>
            <person name="Han J."/>
            <person name="Lapidus A."/>
            <person name="Cheng J.-F."/>
            <person name="Goodwin L."/>
            <person name="Pitluck S."/>
            <person name="Peters L."/>
            <person name="Mikhailova N."/>
            <person name="Teshima H."/>
            <person name="Han C."/>
            <person name="Tapia R."/>
            <person name="Land M."/>
            <person name="Hauser L."/>
            <person name="Kyrpides N."/>
            <person name="Ivanova N."/>
            <person name="Pagani I."/>
            <person name="Stein L."/>
            <person name="Woyke T."/>
        </authorList>
    </citation>
    <scope>NUCLEOTIDE SEQUENCE [LARGE SCALE GENOMIC DNA]</scope>
    <source>
        <strain evidence="3">MC09</strain>
    </source>
</reference>
<sequence>MKFKAGVFQTAVLAVTAEPIVADAHPFHWASESVGFYDGLLHPLSASDHIITMLIVGFWISQAGRLAMAAIALVFVALLLLGGGLTLIGIEIAHAESIMNLSALILGLMLASGYKVSSLIAAIIAGNLALFHGYVHAYDIWLDRNALAYATGFALGTIALISIGILLRSIVKRVTLNYAAFFFDESER</sequence>
<feature type="transmembrane region" description="Helical" evidence="1">
    <location>
        <begin position="66"/>
        <end position="86"/>
    </location>
</feature>
<organism evidence="2 3">
    <name type="scientific">Methylomonas methanica (strain DSM 25384 / MC09)</name>
    <dbReference type="NCBI Taxonomy" id="857087"/>
    <lineage>
        <taxon>Bacteria</taxon>
        <taxon>Pseudomonadati</taxon>
        <taxon>Pseudomonadota</taxon>
        <taxon>Gammaproteobacteria</taxon>
        <taxon>Methylococcales</taxon>
        <taxon>Methylococcaceae</taxon>
        <taxon>Methylomonas</taxon>
    </lineage>
</organism>
<dbReference type="Proteomes" id="UP000008888">
    <property type="component" value="Chromosome"/>
</dbReference>
<keyword evidence="1" id="KW-0472">Membrane</keyword>